<dbReference type="Proteomes" id="UP001281305">
    <property type="component" value="Chromosome"/>
</dbReference>
<evidence type="ECO:0000256" key="2">
    <source>
        <dbReference type="ARBA" id="ARBA00023015"/>
    </source>
</evidence>
<protein>
    <submittedName>
        <fullName evidence="6">LysR family transcriptional regulator</fullName>
    </submittedName>
</protein>
<sequence length="284" mass="30650">MTWDDLKYILALMRGGSLNKAARQLNVDKTTVSRRVAALEEALGIALVARGSHGQMRLTQAGRKVAGQAEAMEDVERRIRAGLGAQPDGLAGRVRLSTVPILAHHVLLPQLGALRDLAPGLKIELVAEARDADILEGEADIALRLARPRTGGQGVLTRKIGVMSYGCYAARMAGGDLPWIGFEPNMQHLEIAQAIETLANAPGSRRAGLSVNDAEGLLRAVQAGLGKSLLPRIIADAMPGLRRLGMEATHIPEREFWVLTRRDHAGLDRIRVVHDWLDGIFSAV</sequence>
<evidence type="ECO:0000256" key="4">
    <source>
        <dbReference type="ARBA" id="ARBA00023163"/>
    </source>
</evidence>
<comment type="similarity">
    <text evidence="1">Belongs to the LysR transcriptional regulatory family.</text>
</comment>
<dbReference type="Pfam" id="PF00126">
    <property type="entry name" value="HTH_1"/>
    <property type="match status" value="1"/>
</dbReference>
<evidence type="ECO:0000256" key="3">
    <source>
        <dbReference type="ARBA" id="ARBA00023125"/>
    </source>
</evidence>
<proteinExistence type="inferred from homology"/>
<organism evidence="6 7">
    <name type="scientific">Roseovarius rhodophyticola</name>
    <dbReference type="NCBI Taxonomy" id="3080827"/>
    <lineage>
        <taxon>Bacteria</taxon>
        <taxon>Pseudomonadati</taxon>
        <taxon>Pseudomonadota</taxon>
        <taxon>Alphaproteobacteria</taxon>
        <taxon>Rhodobacterales</taxon>
        <taxon>Roseobacteraceae</taxon>
        <taxon>Roseovarius</taxon>
    </lineage>
</organism>
<dbReference type="SUPFAM" id="SSF46785">
    <property type="entry name" value="Winged helix' DNA-binding domain"/>
    <property type="match status" value="1"/>
</dbReference>
<dbReference type="SUPFAM" id="SSF53850">
    <property type="entry name" value="Periplasmic binding protein-like II"/>
    <property type="match status" value="1"/>
</dbReference>
<evidence type="ECO:0000313" key="6">
    <source>
        <dbReference type="EMBL" id="WYK18429.1"/>
    </source>
</evidence>
<feature type="domain" description="HTH lysR-type" evidence="5">
    <location>
        <begin position="1"/>
        <end position="59"/>
    </location>
</feature>
<dbReference type="InterPro" id="IPR005119">
    <property type="entry name" value="LysR_subst-bd"/>
</dbReference>
<dbReference type="PANTHER" id="PTHR30579">
    <property type="entry name" value="TRANSCRIPTIONAL REGULATOR"/>
    <property type="match status" value="1"/>
</dbReference>
<dbReference type="InterPro" id="IPR000847">
    <property type="entry name" value="LysR_HTH_N"/>
</dbReference>
<keyword evidence="2" id="KW-0805">Transcription regulation</keyword>
<dbReference type="InterPro" id="IPR036388">
    <property type="entry name" value="WH-like_DNA-bd_sf"/>
</dbReference>
<dbReference type="InterPro" id="IPR036390">
    <property type="entry name" value="WH_DNA-bd_sf"/>
</dbReference>
<dbReference type="PROSITE" id="PS50931">
    <property type="entry name" value="HTH_LYSR"/>
    <property type="match status" value="1"/>
</dbReference>
<dbReference type="Pfam" id="PF03466">
    <property type="entry name" value="LysR_substrate"/>
    <property type="match status" value="1"/>
</dbReference>
<dbReference type="EMBL" id="CP146606">
    <property type="protein sequence ID" value="WYK18429.1"/>
    <property type="molecule type" value="Genomic_DNA"/>
</dbReference>
<dbReference type="Gene3D" id="3.40.190.10">
    <property type="entry name" value="Periplasmic binding protein-like II"/>
    <property type="match status" value="1"/>
</dbReference>
<dbReference type="PANTHER" id="PTHR30579:SF3">
    <property type="entry name" value="TRANSCRIPTIONAL REGULATORY PROTEIN"/>
    <property type="match status" value="1"/>
</dbReference>
<name>A0ABZ2TGK4_9RHOB</name>
<keyword evidence="7" id="KW-1185">Reference proteome</keyword>
<evidence type="ECO:0000259" key="5">
    <source>
        <dbReference type="PROSITE" id="PS50931"/>
    </source>
</evidence>
<keyword evidence="3" id="KW-0238">DNA-binding</keyword>
<evidence type="ECO:0000256" key="1">
    <source>
        <dbReference type="ARBA" id="ARBA00009437"/>
    </source>
</evidence>
<dbReference type="Gene3D" id="1.10.10.10">
    <property type="entry name" value="Winged helix-like DNA-binding domain superfamily/Winged helix DNA-binding domain"/>
    <property type="match status" value="1"/>
</dbReference>
<reference evidence="6 7" key="1">
    <citation type="submission" date="2024-02" db="EMBL/GenBank/DDBJ databases">
        <title>Roseovarius strain W115 nov., isolated from a marine algae.</title>
        <authorList>
            <person name="Lee M.W."/>
            <person name="Lee J.K."/>
            <person name="Kim J.M."/>
            <person name="Choi D.G."/>
            <person name="Baek J.H."/>
            <person name="Bayburt H."/>
            <person name="Jung J.J."/>
            <person name="Han D.M."/>
            <person name="Jeon C.O."/>
        </authorList>
    </citation>
    <scope>NUCLEOTIDE SEQUENCE [LARGE SCALE GENOMIC DNA]</scope>
    <source>
        <strain evidence="6 7">W115</strain>
    </source>
</reference>
<dbReference type="RefSeq" id="WP_317055117.1">
    <property type="nucleotide sequence ID" value="NZ_CP146606.1"/>
</dbReference>
<keyword evidence="4" id="KW-0804">Transcription</keyword>
<accession>A0ABZ2TGK4</accession>
<evidence type="ECO:0000313" key="7">
    <source>
        <dbReference type="Proteomes" id="UP001281305"/>
    </source>
</evidence>
<gene>
    <name evidence="6" type="ORF">RZS32_000655</name>
</gene>
<dbReference type="InterPro" id="IPR050176">
    <property type="entry name" value="LTTR"/>
</dbReference>